<evidence type="ECO:0000313" key="1">
    <source>
        <dbReference type="EMBL" id="SEE47894.1"/>
    </source>
</evidence>
<proteinExistence type="predicted"/>
<protein>
    <submittedName>
        <fullName evidence="1">Predicted metal-binding protein</fullName>
    </submittedName>
</protein>
<name>A0A1H5J5Z3_9BRAD</name>
<accession>A0A1H5J5Z3</accession>
<dbReference type="Proteomes" id="UP000198992">
    <property type="component" value="Unassembled WGS sequence"/>
</dbReference>
<dbReference type="AlphaFoldDB" id="A0A1H5J5Z3"/>
<gene>
    <name evidence="1" type="ORF">SAMN05444164_8273</name>
</gene>
<reference evidence="1 2" key="1">
    <citation type="submission" date="2016-10" db="EMBL/GenBank/DDBJ databases">
        <authorList>
            <person name="de Groot N.N."/>
        </authorList>
    </citation>
    <scope>NUCLEOTIDE SEQUENCE [LARGE SCALE GENOMIC DNA]</scope>
    <source>
        <strain evidence="1 2">MT12</strain>
    </source>
</reference>
<dbReference type="OrthoDB" id="424426at2"/>
<dbReference type="InterPro" id="IPR036249">
    <property type="entry name" value="Thioredoxin-like_sf"/>
</dbReference>
<dbReference type="Pfam" id="PF07845">
    <property type="entry name" value="DUF1636"/>
    <property type="match status" value="1"/>
</dbReference>
<organism evidence="1 2">
    <name type="scientific">Bradyrhizobium erythrophlei</name>
    <dbReference type="NCBI Taxonomy" id="1437360"/>
    <lineage>
        <taxon>Bacteria</taxon>
        <taxon>Pseudomonadati</taxon>
        <taxon>Pseudomonadota</taxon>
        <taxon>Alphaproteobacteria</taxon>
        <taxon>Hyphomicrobiales</taxon>
        <taxon>Nitrobacteraceae</taxon>
        <taxon>Bradyrhizobium</taxon>
    </lineage>
</organism>
<dbReference type="EMBL" id="FNTH01000001">
    <property type="protein sequence ID" value="SEE47894.1"/>
    <property type="molecule type" value="Genomic_DNA"/>
</dbReference>
<evidence type="ECO:0000313" key="2">
    <source>
        <dbReference type="Proteomes" id="UP000198992"/>
    </source>
</evidence>
<dbReference type="SUPFAM" id="SSF52833">
    <property type="entry name" value="Thioredoxin-like"/>
    <property type="match status" value="1"/>
</dbReference>
<dbReference type="CDD" id="cd02980">
    <property type="entry name" value="TRX_Fd_family"/>
    <property type="match status" value="1"/>
</dbReference>
<sequence>MSVTLHVCITCRAGQTLAEGELAPGARLHAALVEAGVPDDVNLVPVECLSACSQGCSVALSAPGRWSYVYGRLSADNARDVMAGAAAYASAPDGIVPWRSRPEIFRKQSLARIPPIAVVPEAAE</sequence>
<dbReference type="RefSeq" id="WP_092125346.1">
    <property type="nucleotide sequence ID" value="NZ_FNTH01000001.1"/>
</dbReference>
<dbReference type="InterPro" id="IPR012863">
    <property type="entry name" value="DUF1636"/>
</dbReference>